<keyword evidence="1" id="KW-0812">Transmembrane</keyword>
<dbReference type="PATRIC" id="fig|1637975.4.peg.2954"/>
<keyword evidence="1" id="KW-0472">Membrane</keyword>
<dbReference type="AlphaFoldDB" id="A0A0Q3SJA2"/>
<comment type="caution">
    <text evidence="2">The sequence shown here is derived from an EMBL/GenBank/DDBJ whole genome shotgun (WGS) entry which is preliminary data.</text>
</comment>
<keyword evidence="1" id="KW-1133">Transmembrane helix</keyword>
<evidence type="ECO:0000313" key="3">
    <source>
        <dbReference type="Proteomes" id="UP000050996"/>
    </source>
</evidence>
<feature type="transmembrane region" description="Helical" evidence="1">
    <location>
        <begin position="29"/>
        <end position="49"/>
    </location>
</feature>
<protein>
    <submittedName>
        <fullName evidence="2">Uncharacterized protein</fullName>
    </submittedName>
</protein>
<evidence type="ECO:0000256" key="1">
    <source>
        <dbReference type="SAM" id="Phobius"/>
    </source>
</evidence>
<dbReference type="EMBL" id="LJIX01000006">
    <property type="protein sequence ID" value="KQL19796.1"/>
    <property type="molecule type" value="Genomic_DNA"/>
</dbReference>
<dbReference type="RefSeq" id="WP_053476323.1">
    <property type="nucleotide sequence ID" value="NZ_CP041305.1"/>
</dbReference>
<feature type="transmembrane region" description="Helical" evidence="1">
    <location>
        <begin position="6"/>
        <end position="22"/>
    </location>
</feature>
<evidence type="ECO:0000313" key="2">
    <source>
        <dbReference type="EMBL" id="KQL19796.1"/>
    </source>
</evidence>
<sequence>MEFSLGLLISVAVTIYLVIDAPKHNKSPVLWGILGFILGLLGLGIYLIVTGRKVLGWIIVVLYIILVIIIILFFAVIFAALFNMQ</sequence>
<name>A0A0Q3SJA2_9BACI</name>
<gene>
    <name evidence="2" type="ORF">AN957_15305</name>
</gene>
<reference evidence="2 3" key="1">
    <citation type="submission" date="2015-09" db="EMBL/GenBank/DDBJ databases">
        <title>Genome sequencing project for genomic taxonomy and phylogenomics of Bacillus-like bacteria.</title>
        <authorList>
            <person name="Liu B."/>
            <person name="Wang J."/>
            <person name="Zhu Y."/>
            <person name="Liu G."/>
            <person name="Chen Q."/>
            <person name="Chen Z."/>
            <person name="Lan J."/>
            <person name="Che J."/>
            <person name="Ge C."/>
            <person name="Shi H."/>
            <person name="Pan Z."/>
            <person name="Liu X."/>
        </authorList>
    </citation>
    <scope>NUCLEOTIDE SEQUENCE [LARGE SCALE GENOMIC DNA]</scope>
    <source>
        <strain evidence="2 3">FJAT-18043</strain>
    </source>
</reference>
<accession>A0A0Q3SJA2</accession>
<keyword evidence="3" id="KW-1185">Reference proteome</keyword>
<feature type="transmembrane region" description="Helical" evidence="1">
    <location>
        <begin position="55"/>
        <end position="82"/>
    </location>
</feature>
<proteinExistence type="predicted"/>
<dbReference type="Proteomes" id="UP000050996">
    <property type="component" value="Unassembled WGS sequence"/>
</dbReference>
<organism evidence="2 3">
    <name type="scientific">Cytobacillus solani</name>
    <dbReference type="NCBI Taxonomy" id="1637975"/>
    <lineage>
        <taxon>Bacteria</taxon>
        <taxon>Bacillati</taxon>
        <taxon>Bacillota</taxon>
        <taxon>Bacilli</taxon>
        <taxon>Bacillales</taxon>
        <taxon>Bacillaceae</taxon>
        <taxon>Cytobacillus</taxon>
    </lineage>
</organism>